<protein>
    <recommendedName>
        <fullName evidence="5">Diacylglycerol O-acyltransferase</fullName>
    </recommendedName>
</protein>
<evidence type="ECO:0000313" key="4">
    <source>
        <dbReference type="Proteomes" id="UP001206895"/>
    </source>
</evidence>
<dbReference type="Pfam" id="PF03007">
    <property type="entry name" value="WS_DGAT_cat"/>
    <property type="match status" value="1"/>
</dbReference>
<dbReference type="Proteomes" id="UP001206895">
    <property type="component" value="Unassembled WGS sequence"/>
</dbReference>
<evidence type="ECO:0000259" key="2">
    <source>
        <dbReference type="Pfam" id="PF06974"/>
    </source>
</evidence>
<accession>A0ABT1HDH2</accession>
<evidence type="ECO:0008006" key="5">
    <source>
        <dbReference type="Google" id="ProtNLM"/>
    </source>
</evidence>
<dbReference type="EMBL" id="JAMTCJ010000002">
    <property type="protein sequence ID" value="MCP2175736.1"/>
    <property type="molecule type" value="Genomic_DNA"/>
</dbReference>
<keyword evidence="4" id="KW-1185">Reference proteome</keyword>
<dbReference type="InterPro" id="IPR009721">
    <property type="entry name" value="O-acyltransferase_WSD1_C"/>
</dbReference>
<feature type="domain" description="O-acyltransferase WSD1 C-terminal" evidence="2">
    <location>
        <begin position="286"/>
        <end position="431"/>
    </location>
</feature>
<dbReference type="Pfam" id="PF06974">
    <property type="entry name" value="WS_DGAT_C"/>
    <property type="match status" value="1"/>
</dbReference>
<reference evidence="3 4" key="1">
    <citation type="submission" date="2022-06" db="EMBL/GenBank/DDBJ databases">
        <title>Genomic Encyclopedia of Archaeal and Bacterial Type Strains, Phase II (KMG-II): from individual species to whole genera.</title>
        <authorList>
            <person name="Goeker M."/>
        </authorList>
    </citation>
    <scope>NUCLEOTIDE SEQUENCE [LARGE SCALE GENOMIC DNA]</scope>
    <source>
        <strain evidence="3 4">DSM 44693</strain>
    </source>
</reference>
<evidence type="ECO:0000313" key="3">
    <source>
        <dbReference type="EMBL" id="MCP2175736.1"/>
    </source>
</evidence>
<evidence type="ECO:0000259" key="1">
    <source>
        <dbReference type="Pfam" id="PF03007"/>
    </source>
</evidence>
<sequence length="443" mass="46867">MPTDQYFVFAFDAPVPEHAPSWDEVCAHIKTRSAAIPAFNKRLVESPSGVDYPVWVREEMSVEDCVTRLGAPDATWESCTGAIAEMLESTVDATVTPWQLHVAERVRGVPYATGTCTVVLVRFSHVLTDGLGGAALLRALFGRSPRPADVDVAADASTVTPHGIAFWLRACGQAGAKLIRLLPALVSVTGAGRRAAGLVARGDVVAPTPHPRLSVNRCAESDRRVAVIPVPENFTGSSEYTVTQLALTAVSLATEKLLRGRGENADSLTAMMPVAFGPDADWRGANRFATGMVSMGGGADDLAARAQTVRSSITAERRRLAIPDIVKQFRLVETVPWPILRRVLRRRQQADSGEVAANLVFTSVNCGDGDMELLGSPAVMVAGFPCLSETLGIGVGLYGIGSALTLGVLTAPNAVSADDGYVEMLESALHDVAGMVAPSRPGR</sequence>
<feature type="domain" description="O-acyltransferase WSD1-like N-terminal" evidence="1">
    <location>
        <begin position="11"/>
        <end position="230"/>
    </location>
</feature>
<dbReference type="InterPro" id="IPR004255">
    <property type="entry name" value="O-acyltransferase_WSD1_N"/>
</dbReference>
<name>A0ABT1HDH2_9NOCA</name>
<organism evidence="3 4">
    <name type="scientific">Williamsia maris</name>
    <dbReference type="NCBI Taxonomy" id="72806"/>
    <lineage>
        <taxon>Bacteria</taxon>
        <taxon>Bacillati</taxon>
        <taxon>Actinomycetota</taxon>
        <taxon>Actinomycetes</taxon>
        <taxon>Mycobacteriales</taxon>
        <taxon>Nocardiaceae</taxon>
        <taxon>Williamsia</taxon>
    </lineage>
</organism>
<gene>
    <name evidence="3" type="ORF">LX13_001555</name>
</gene>
<proteinExistence type="predicted"/>
<comment type="caution">
    <text evidence="3">The sequence shown here is derived from an EMBL/GenBank/DDBJ whole genome shotgun (WGS) entry which is preliminary data.</text>
</comment>